<feature type="compositionally biased region" description="Polar residues" evidence="6">
    <location>
        <begin position="382"/>
        <end position="395"/>
    </location>
</feature>
<evidence type="ECO:0000256" key="4">
    <source>
        <dbReference type="PROSITE-ProRule" id="PRU00322"/>
    </source>
</evidence>
<organism evidence="8 9">
    <name type="scientific">Meganyctiphanes norvegica</name>
    <name type="common">Northern krill</name>
    <name type="synonym">Thysanopoda norvegica</name>
    <dbReference type="NCBI Taxonomy" id="48144"/>
    <lineage>
        <taxon>Eukaryota</taxon>
        <taxon>Metazoa</taxon>
        <taxon>Ecdysozoa</taxon>
        <taxon>Arthropoda</taxon>
        <taxon>Crustacea</taxon>
        <taxon>Multicrustacea</taxon>
        <taxon>Malacostraca</taxon>
        <taxon>Eumalacostraca</taxon>
        <taxon>Eucarida</taxon>
        <taxon>Euphausiacea</taxon>
        <taxon>Euphausiidae</taxon>
        <taxon>Meganyctiphanes</taxon>
    </lineage>
</organism>
<dbReference type="PROSITE" id="PS50199">
    <property type="entry name" value="ZF_RANBP2_2"/>
    <property type="match status" value="1"/>
</dbReference>
<feature type="compositionally biased region" description="Low complexity" evidence="6">
    <location>
        <begin position="294"/>
        <end position="308"/>
    </location>
</feature>
<feature type="compositionally biased region" description="Polar residues" evidence="6">
    <location>
        <begin position="213"/>
        <end position="224"/>
    </location>
</feature>
<feature type="compositionally biased region" description="Low complexity" evidence="6">
    <location>
        <begin position="429"/>
        <end position="444"/>
    </location>
</feature>
<dbReference type="Pfam" id="PF00641">
    <property type="entry name" value="Zn_ribbon_RanBP"/>
    <property type="match status" value="1"/>
</dbReference>
<dbReference type="SMART" id="SM00547">
    <property type="entry name" value="ZnF_RBZ"/>
    <property type="match status" value="1"/>
</dbReference>
<feature type="compositionally biased region" description="Basic residues" evidence="6">
    <location>
        <begin position="411"/>
        <end position="425"/>
    </location>
</feature>
<keyword evidence="2 4" id="KW-0863">Zinc-finger</keyword>
<evidence type="ECO:0000256" key="5">
    <source>
        <dbReference type="SAM" id="Coils"/>
    </source>
</evidence>
<evidence type="ECO:0000256" key="1">
    <source>
        <dbReference type="ARBA" id="ARBA00022723"/>
    </source>
</evidence>
<reference evidence="8 9" key="1">
    <citation type="submission" date="2024-05" db="EMBL/GenBank/DDBJ databases">
        <authorList>
            <person name="Wallberg A."/>
        </authorList>
    </citation>
    <scope>NUCLEOTIDE SEQUENCE [LARGE SCALE GENOMIC DNA]</scope>
</reference>
<keyword evidence="1" id="KW-0479">Metal-binding</keyword>
<keyword evidence="9" id="KW-1185">Reference proteome</keyword>
<dbReference type="InterPro" id="IPR000938">
    <property type="entry name" value="CAP-Gly_domain"/>
</dbReference>
<accession>A0AAV2S1D4</accession>
<evidence type="ECO:0000259" key="7">
    <source>
        <dbReference type="PROSITE" id="PS50199"/>
    </source>
</evidence>
<feature type="region of interest" description="Disordered" evidence="6">
    <location>
        <begin position="1159"/>
        <end position="1205"/>
    </location>
</feature>
<feature type="coiled-coil region" evidence="5">
    <location>
        <begin position="1020"/>
        <end position="1059"/>
    </location>
</feature>
<dbReference type="PROSITE" id="PS01358">
    <property type="entry name" value="ZF_RANBP2_1"/>
    <property type="match status" value="1"/>
</dbReference>
<feature type="compositionally biased region" description="Polar residues" evidence="6">
    <location>
        <begin position="547"/>
        <end position="556"/>
    </location>
</feature>
<feature type="compositionally biased region" description="Polar residues" evidence="6">
    <location>
        <begin position="574"/>
        <end position="604"/>
    </location>
</feature>
<dbReference type="Gene3D" id="2.30.30.190">
    <property type="entry name" value="CAP Gly-rich-like domain"/>
    <property type="match status" value="1"/>
</dbReference>
<evidence type="ECO:0000313" key="8">
    <source>
        <dbReference type="EMBL" id="CAL4148125.1"/>
    </source>
</evidence>
<feature type="region of interest" description="Disordered" evidence="6">
    <location>
        <begin position="286"/>
        <end position="309"/>
    </location>
</feature>
<dbReference type="SUPFAM" id="SSF74924">
    <property type="entry name" value="Cap-Gly domain"/>
    <property type="match status" value="1"/>
</dbReference>
<dbReference type="Gene3D" id="2.30.30.380">
    <property type="entry name" value="Zn-finger domain of Sec23/24"/>
    <property type="match status" value="1"/>
</dbReference>
<evidence type="ECO:0000256" key="2">
    <source>
        <dbReference type="ARBA" id="ARBA00022771"/>
    </source>
</evidence>
<gene>
    <name evidence="8" type="ORF">MNOR_LOCUS30184</name>
</gene>
<feature type="compositionally biased region" description="Polar residues" evidence="6">
    <location>
        <begin position="835"/>
        <end position="862"/>
    </location>
</feature>
<dbReference type="InterPro" id="IPR036443">
    <property type="entry name" value="Znf_RanBP2_sf"/>
</dbReference>
<keyword evidence="5" id="KW-0175">Coiled coil</keyword>
<evidence type="ECO:0000313" key="9">
    <source>
        <dbReference type="Proteomes" id="UP001497623"/>
    </source>
</evidence>
<dbReference type="InterPro" id="IPR036859">
    <property type="entry name" value="CAP-Gly_dom_sf"/>
</dbReference>
<feature type="compositionally biased region" description="Polar residues" evidence="6">
    <location>
        <begin position="235"/>
        <end position="245"/>
    </location>
</feature>
<feature type="region of interest" description="Disordered" evidence="6">
    <location>
        <begin position="372"/>
        <end position="604"/>
    </location>
</feature>
<feature type="compositionally biased region" description="Polar residues" evidence="6">
    <location>
        <begin position="454"/>
        <end position="465"/>
    </location>
</feature>
<protein>
    <recommendedName>
        <fullName evidence="7">RanBP2-type domain-containing protein</fullName>
    </recommendedName>
</protein>
<feature type="compositionally biased region" description="Low complexity" evidence="6">
    <location>
        <begin position="105"/>
        <end position="128"/>
    </location>
</feature>
<keyword evidence="3" id="KW-0862">Zinc</keyword>
<feature type="compositionally biased region" description="Polar residues" evidence="6">
    <location>
        <begin position="1159"/>
        <end position="1169"/>
    </location>
</feature>
<evidence type="ECO:0000256" key="3">
    <source>
        <dbReference type="ARBA" id="ARBA00022833"/>
    </source>
</evidence>
<sequence>MAQDWTHRPPVLVGERIVWLGGSSPIGGSHNVDFGNYHGTINWIGRLPEQESSWTVGIEFDTEMKDGRNGDWNGRHMFSCQPSHGLFLPVSAIVKESEFYEGNKKSSPNKFSPFSRTQSSASQAAGAKSKSKFDPNLAPEPPPPKMRSAAVSGGPSVDIHARNYLKHGGVDTKSAVAAAGPSSSTSYPSPSSRSSSVPASPFTSKMDQRLDQRLTNPFGTQGSDDQVFGGDGAKSHSQGNRQQMGLTPPSRGIMKNSSQRNEYSELDNYYGEAVINRAMIDNDIKSSSSIPQHSRTPSFSTPSSPNLSEYQRNYHKKTSTASNSTIVSDWSQMAGSPERYSLVEKPYNTRRERSSGILNIFKWFRKRSKKSQSLSIDRESNMSETSSQVSDSSNMAYHPIARSKSADNAKKMKRNSRFGLTRRYRIFGSNPSTASSQISSTSQNELNRRLSICSGDSTATNTSTLGRKKRPAPQPPPTPDLNRPVTKVSTKSISSKDLTQTNRNDKNINEILGGRKLQKSTSEGFIYSRNKRKAPQPPAQMGEESQHVSSTSLTRDGSQKKRKAPEIPAKKNRPISNLSNTSSPYSVSTNSTLRSQDSSSSGVFTSESMKMESGLLRQDTLIAHSSSSTQDLSKPTLSPKPWYKRKKNREKKECKESYKDDNTYESWMPSRSNLAINKDSNKMESPILNRKEDDKKDKRKSQVSMLASISELDRAANEQFKKGQEQKKVEKEKHDSKFFKVQGPHMLTQQDFNKKVDPIIDSVPSSSGAYGNSNILHGESVITESYSRNSTLRIEEDKNPFTSDNTPSAPDANLLNTDREERNSNNLDTFVPNKITINPNHSNIFPSLDNKNATTSQPQPIKNTEENKSDSRASPIQKAVFDAELFYKLAKDSQNLADNKSKKSPVVNRATREYLAREAKRNHGIQDSSESEEEVDDSNIGTGQNRKGKNFGLRMNNIFSPDVSTITEASESMSSCANTPLDDLYADVQFPSFNCVTRRDMSHQEYNDSIHDYKLNSSDAREIMQELADVRREIALINAEEDEETKKRDEKKKADLIREEVLLLRERDNFQVWQDMMAHHAASENNNLLPIDTGGAAEKKRKWICDACTLINLPWRLQCEACMSRRPSNPKRVDEDGNVSPSVSNASPITVIQVDTTVDGNVTPDSNGAKTVDGNITPDTNGAEAALPQNEYNKPESNIDNNYIQ</sequence>
<feature type="region of interest" description="Disordered" evidence="6">
    <location>
        <begin position="1125"/>
        <end position="1145"/>
    </location>
</feature>
<dbReference type="Proteomes" id="UP001497623">
    <property type="component" value="Unassembled WGS sequence"/>
</dbReference>
<feature type="region of interest" description="Disordered" evidence="6">
    <location>
        <begin position="102"/>
        <end position="155"/>
    </location>
</feature>
<dbReference type="AlphaFoldDB" id="A0AAV2S1D4"/>
<dbReference type="EMBL" id="CAXKWB010036404">
    <property type="protein sequence ID" value="CAL4148125.1"/>
    <property type="molecule type" value="Genomic_DNA"/>
</dbReference>
<feature type="region of interest" description="Disordered" evidence="6">
    <location>
        <begin position="625"/>
        <end position="701"/>
    </location>
</feature>
<feature type="region of interest" description="Disordered" evidence="6">
    <location>
        <begin position="714"/>
        <end position="734"/>
    </location>
</feature>
<dbReference type="Pfam" id="PF01302">
    <property type="entry name" value="CAP_GLY"/>
    <property type="match status" value="1"/>
</dbReference>
<feature type="compositionally biased region" description="Polar residues" evidence="6">
    <location>
        <begin position="625"/>
        <end position="636"/>
    </location>
</feature>
<evidence type="ECO:0000256" key="6">
    <source>
        <dbReference type="SAM" id="MobiDB-lite"/>
    </source>
</evidence>
<dbReference type="GO" id="GO:0008270">
    <property type="term" value="F:zinc ion binding"/>
    <property type="evidence" value="ECO:0007669"/>
    <property type="project" value="UniProtKB-KW"/>
</dbReference>
<proteinExistence type="predicted"/>
<feature type="domain" description="RanBP2-type" evidence="7">
    <location>
        <begin position="1099"/>
        <end position="1128"/>
    </location>
</feature>
<dbReference type="SUPFAM" id="SSF90209">
    <property type="entry name" value="Ran binding protein zinc finger-like"/>
    <property type="match status" value="1"/>
</dbReference>
<feature type="region of interest" description="Disordered" evidence="6">
    <location>
        <begin position="175"/>
        <end position="260"/>
    </location>
</feature>
<dbReference type="InterPro" id="IPR001876">
    <property type="entry name" value="Znf_RanBP2"/>
</dbReference>
<feature type="compositionally biased region" description="Polar residues" evidence="6">
    <location>
        <begin position="1190"/>
        <end position="1205"/>
    </location>
</feature>
<feature type="region of interest" description="Disordered" evidence="6">
    <location>
        <begin position="917"/>
        <end position="953"/>
    </location>
</feature>
<dbReference type="SMART" id="SM01052">
    <property type="entry name" value="CAP_GLY"/>
    <property type="match status" value="1"/>
</dbReference>
<feature type="compositionally biased region" description="Low complexity" evidence="6">
    <location>
        <begin position="485"/>
        <end position="496"/>
    </location>
</feature>
<feature type="compositionally biased region" description="Basic and acidic residues" evidence="6">
    <location>
        <begin position="650"/>
        <end position="662"/>
    </location>
</feature>
<feature type="region of interest" description="Disordered" evidence="6">
    <location>
        <begin position="797"/>
        <end position="874"/>
    </location>
</feature>
<feature type="compositionally biased region" description="Low complexity" evidence="6">
    <location>
        <begin position="181"/>
        <end position="204"/>
    </location>
</feature>
<feature type="non-terminal residue" evidence="8">
    <location>
        <position position="1205"/>
    </location>
</feature>
<comment type="caution">
    <text evidence="8">The sequence shown here is derived from an EMBL/GenBank/DDBJ whole genome shotgun (WGS) entry which is preliminary data.</text>
</comment>
<name>A0AAV2S1D4_MEGNR</name>